<evidence type="ECO:0000313" key="6">
    <source>
        <dbReference type="EMBL" id="CCJ54960.1"/>
    </source>
</evidence>
<keyword evidence="5" id="KW-0753">Steroid metabolism</keyword>
<dbReference type="Proteomes" id="UP000007564">
    <property type="component" value="Chromosome"/>
</dbReference>
<evidence type="ECO:0000256" key="3">
    <source>
        <dbReference type="ARBA" id="ARBA00023027"/>
    </source>
</evidence>
<dbReference type="AlphaFoldDB" id="A0A0C6P986"/>
<dbReference type="Gene3D" id="3.40.50.720">
    <property type="entry name" value="NAD(P)-binding Rossmann-like Domain"/>
    <property type="match status" value="1"/>
</dbReference>
<keyword evidence="4" id="KW-0443">Lipid metabolism</keyword>
<organism evidence="6 7">
    <name type="scientific">Bordetella bronchiseptica 253</name>
    <dbReference type="NCBI Taxonomy" id="568707"/>
    <lineage>
        <taxon>Bacteria</taxon>
        <taxon>Pseudomonadati</taxon>
        <taxon>Pseudomonadota</taxon>
        <taxon>Betaproteobacteria</taxon>
        <taxon>Burkholderiales</taxon>
        <taxon>Alcaligenaceae</taxon>
        <taxon>Bordetella</taxon>
    </lineage>
</organism>
<proteinExistence type="inferred from homology"/>
<dbReference type="PANTHER" id="PTHR43180">
    <property type="entry name" value="3-OXOACYL-(ACYL-CARRIER-PROTEIN) REDUCTASE (AFU_ORTHOLOGUE AFUA_6G11210)"/>
    <property type="match status" value="1"/>
</dbReference>
<dbReference type="EMBL" id="HE965806">
    <property type="protein sequence ID" value="CCJ54960.1"/>
    <property type="molecule type" value="Genomic_DNA"/>
</dbReference>
<evidence type="ECO:0000256" key="4">
    <source>
        <dbReference type="ARBA" id="ARBA00023098"/>
    </source>
</evidence>
<dbReference type="GO" id="GO:0016491">
    <property type="term" value="F:oxidoreductase activity"/>
    <property type="evidence" value="ECO:0007669"/>
    <property type="project" value="UniProtKB-KW"/>
</dbReference>
<evidence type="ECO:0000256" key="2">
    <source>
        <dbReference type="ARBA" id="ARBA00023002"/>
    </source>
</evidence>
<dbReference type="FunFam" id="3.40.50.720:FF:000084">
    <property type="entry name" value="Short-chain dehydrogenase reductase"/>
    <property type="match status" value="1"/>
</dbReference>
<dbReference type="PANTHER" id="PTHR43180:SF28">
    <property type="entry name" value="NAD(P)-BINDING ROSSMANN-FOLD SUPERFAMILY PROTEIN"/>
    <property type="match status" value="1"/>
</dbReference>
<dbReference type="GO" id="GO:0008202">
    <property type="term" value="P:steroid metabolic process"/>
    <property type="evidence" value="ECO:0007669"/>
    <property type="project" value="UniProtKB-KW"/>
</dbReference>
<dbReference type="GeneID" id="93206601"/>
<comment type="similarity">
    <text evidence="1">Belongs to the short-chain dehydrogenases/reductases (SDR) family.</text>
</comment>
<dbReference type="OrthoDB" id="9178657at2"/>
<dbReference type="InterPro" id="IPR020904">
    <property type="entry name" value="Sc_DH/Rdtase_CS"/>
</dbReference>
<dbReference type="Pfam" id="PF13561">
    <property type="entry name" value="adh_short_C2"/>
    <property type="match status" value="1"/>
</dbReference>
<evidence type="ECO:0000313" key="7">
    <source>
        <dbReference type="Proteomes" id="UP000007564"/>
    </source>
</evidence>
<dbReference type="RefSeq" id="WP_003807589.1">
    <property type="nucleotide sequence ID" value="NC_019382.1"/>
</dbReference>
<keyword evidence="2" id="KW-0560">Oxidoreductase</keyword>
<dbReference type="PRINTS" id="PR00080">
    <property type="entry name" value="SDRFAMILY"/>
</dbReference>
<protein>
    <submittedName>
        <fullName evidence="6">Putative short chain dehydrogenase</fullName>
    </submittedName>
</protein>
<evidence type="ECO:0000256" key="5">
    <source>
        <dbReference type="ARBA" id="ARBA00023221"/>
    </source>
</evidence>
<reference evidence="6 7" key="1">
    <citation type="journal article" date="2012" name="BMC Genomics">
        <title>Comparative genomics of the classical Bordetella subspecies: the evolution and exchange of virulence-associated diversity amongst closely related pathogens.</title>
        <authorList>
            <person name="Park J."/>
            <person name="Zhang Y."/>
            <person name="Buboltz A.M."/>
            <person name="Zhang X."/>
            <person name="Schuster S.C."/>
            <person name="Ahuja U."/>
            <person name="Liu M."/>
            <person name="Miller J.F."/>
            <person name="Sebaihia M."/>
            <person name="Bentley S.D."/>
            <person name="Parkhill J."/>
            <person name="Harvill E.T."/>
        </authorList>
    </citation>
    <scope>NUCLEOTIDE SEQUENCE [LARGE SCALE GENOMIC DNA]</scope>
    <source>
        <strain evidence="6 7">253</strain>
    </source>
</reference>
<dbReference type="CDD" id="cd05233">
    <property type="entry name" value="SDR_c"/>
    <property type="match status" value="1"/>
</dbReference>
<dbReference type="SUPFAM" id="SSF51735">
    <property type="entry name" value="NAD(P)-binding Rossmann-fold domains"/>
    <property type="match status" value="1"/>
</dbReference>
<name>A0A0C6P986_BORBO</name>
<dbReference type="PROSITE" id="PS00061">
    <property type="entry name" value="ADH_SHORT"/>
    <property type="match status" value="1"/>
</dbReference>
<evidence type="ECO:0000256" key="1">
    <source>
        <dbReference type="ARBA" id="ARBA00006484"/>
    </source>
</evidence>
<sequence length="253" mass="26538">MNRLEGKVVFITGGGAGIGRASALLFAREGARVVIAERDADAGRQTVELIAGQGGPRALFVPTDVTEADSVEQAVARTVAEYGRFDVLYNNAGGSTVRDSRVTDTPVEEFWAKMKLDLFGTWLGCRYGIQAMIDAGHGGAVINSTSIFALIGTHGKDAYTAAKGAVSALTRSMAVEYAQHRIRVNAVAPGATATERVLKLLQEDGVTSKSLDGQLFGLVQPEDIAHAALYLASDESKSTTGHILAVDGGLTIS</sequence>
<keyword evidence="3" id="KW-0520">NAD</keyword>
<accession>A0A0C6P986</accession>
<dbReference type="PRINTS" id="PR00081">
    <property type="entry name" value="GDHRDH"/>
</dbReference>
<dbReference type="InterPro" id="IPR036291">
    <property type="entry name" value="NAD(P)-bd_dom_sf"/>
</dbReference>
<dbReference type="KEGG" id="bbh:BN112_3043"/>
<gene>
    <name evidence="6" type="ORF">BN112_3043</name>
</gene>
<dbReference type="InterPro" id="IPR002347">
    <property type="entry name" value="SDR_fam"/>
</dbReference>
<dbReference type="HOGENOM" id="CLU_010194_2_10_4"/>